<gene>
    <name evidence="1" type="ORF">C4F40_00150</name>
</gene>
<keyword evidence="2" id="KW-1185">Reference proteome</keyword>
<evidence type="ECO:0000313" key="1">
    <source>
        <dbReference type="EMBL" id="MBE8719139.1"/>
    </source>
</evidence>
<evidence type="ECO:0000313" key="2">
    <source>
        <dbReference type="Proteomes" id="UP000618319"/>
    </source>
</evidence>
<reference evidence="1 2" key="1">
    <citation type="submission" date="2018-02" db="EMBL/GenBank/DDBJ databases">
        <title>Sphingobacterium KA21.</title>
        <authorList>
            <person name="Vasarhelyi B.M."/>
            <person name="Deshmukh S."/>
            <person name="Balint B."/>
            <person name="Kukolya J."/>
        </authorList>
    </citation>
    <scope>NUCLEOTIDE SEQUENCE [LARGE SCALE GENOMIC DNA]</scope>
    <source>
        <strain evidence="1 2">Ka21</strain>
    </source>
</reference>
<accession>A0ABR9T2N2</accession>
<sequence length="81" mass="9233">MLCCTKQTTILKTITIPQDDLFMQTRKFAKGVHLLRISIGKMTAVFRVMRSVKRGLPSQCSKEKAQMIIKVKHFHNVTSAI</sequence>
<organism evidence="1 2">
    <name type="scientific">Sphingobacterium pedocola</name>
    <dbReference type="NCBI Taxonomy" id="2082722"/>
    <lineage>
        <taxon>Bacteria</taxon>
        <taxon>Pseudomonadati</taxon>
        <taxon>Bacteroidota</taxon>
        <taxon>Sphingobacteriia</taxon>
        <taxon>Sphingobacteriales</taxon>
        <taxon>Sphingobacteriaceae</taxon>
        <taxon>Sphingobacterium</taxon>
    </lineage>
</organism>
<name>A0ABR9T2N2_9SPHI</name>
<proteinExistence type="predicted"/>
<dbReference type="Proteomes" id="UP000618319">
    <property type="component" value="Unassembled WGS sequence"/>
</dbReference>
<protein>
    <submittedName>
        <fullName evidence="1">Uncharacterized protein</fullName>
    </submittedName>
</protein>
<comment type="caution">
    <text evidence="1">The sequence shown here is derived from an EMBL/GenBank/DDBJ whole genome shotgun (WGS) entry which is preliminary data.</text>
</comment>
<dbReference type="EMBL" id="PSKQ01000006">
    <property type="protein sequence ID" value="MBE8719139.1"/>
    <property type="molecule type" value="Genomic_DNA"/>
</dbReference>